<dbReference type="InterPro" id="IPR000983">
    <property type="entry name" value="Bac_GSPG_pilin"/>
</dbReference>
<evidence type="ECO:0000259" key="3">
    <source>
        <dbReference type="Pfam" id="PF07596"/>
    </source>
</evidence>
<dbReference type="AlphaFoldDB" id="A0A2H5XF69"/>
<protein>
    <recommendedName>
        <fullName evidence="3">DUF1559 domain-containing protein</fullName>
    </recommendedName>
</protein>
<dbReference type="InterPro" id="IPR012902">
    <property type="entry name" value="N_methyl_site"/>
</dbReference>
<evidence type="ECO:0000313" key="5">
    <source>
        <dbReference type="Proteomes" id="UP000236173"/>
    </source>
</evidence>
<keyword evidence="2" id="KW-0812">Transmembrane</keyword>
<comment type="caution">
    <text evidence="4">The sequence shown here is derived from an EMBL/GenBank/DDBJ whole genome shotgun (WGS) entry which is preliminary data.</text>
</comment>
<name>A0A2H5XF69_9BACT</name>
<dbReference type="GO" id="GO:0015627">
    <property type="term" value="C:type II protein secretion system complex"/>
    <property type="evidence" value="ECO:0007669"/>
    <property type="project" value="InterPro"/>
</dbReference>
<dbReference type="SUPFAM" id="SSF54523">
    <property type="entry name" value="Pili subunits"/>
    <property type="match status" value="1"/>
</dbReference>
<keyword evidence="2" id="KW-0472">Membrane</keyword>
<dbReference type="Pfam" id="PF07596">
    <property type="entry name" value="SBP_bac_10"/>
    <property type="match status" value="1"/>
</dbReference>
<proteinExistence type="predicted"/>
<dbReference type="InterPro" id="IPR011453">
    <property type="entry name" value="DUF1559"/>
</dbReference>
<dbReference type="EMBL" id="BEHT01000039">
    <property type="protein sequence ID" value="GBC99815.1"/>
    <property type="molecule type" value="Genomic_DNA"/>
</dbReference>
<evidence type="ECO:0000313" key="4">
    <source>
        <dbReference type="EMBL" id="GBC99815.1"/>
    </source>
</evidence>
<feature type="domain" description="DUF1559" evidence="3">
    <location>
        <begin position="32"/>
        <end position="172"/>
    </location>
</feature>
<dbReference type="GO" id="GO:0015628">
    <property type="term" value="P:protein secretion by the type II secretion system"/>
    <property type="evidence" value="ECO:0007669"/>
    <property type="project" value="InterPro"/>
</dbReference>
<keyword evidence="2" id="KW-1133">Transmembrane helix</keyword>
<evidence type="ECO:0000256" key="1">
    <source>
        <dbReference type="ARBA" id="ARBA00022481"/>
    </source>
</evidence>
<sequence length="251" mass="28343">MRRVHAFTLIELLVVIAIIAILAAILFPVFSQVREKARATSCLSNMRQIGTASNMYAQDYDEKILPMYTFDCPSYPSPTLLLYDDLAQPYIKNRQIALCPSGYFLLPTSWHPILHPSALWFNGRKPFSYAWNDIVPNAWPITTAYNDGKKKGVRSAAYVCPWQTSPGLSLAEVEDTSNTLMLMDTGDGQTDDGRTTYAQMDLWSENYTDYGPYPYVAVKHQSGFNATFVDGHAKWQKHSSTKANMWSIQSD</sequence>
<dbReference type="Pfam" id="PF07963">
    <property type="entry name" value="N_methyl"/>
    <property type="match status" value="1"/>
</dbReference>
<feature type="transmembrane region" description="Helical" evidence="2">
    <location>
        <begin position="6"/>
        <end position="30"/>
    </location>
</feature>
<dbReference type="Gene3D" id="3.30.700.10">
    <property type="entry name" value="Glycoprotein, Type 4 Pilin"/>
    <property type="match status" value="1"/>
</dbReference>
<keyword evidence="1" id="KW-0488">Methylation</keyword>
<gene>
    <name evidence="4" type="ORF">HRbin17_02346</name>
</gene>
<dbReference type="Proteomes" id="UP000236173">
    <property type="component" value="Unassembled WGS sequence"/>
</dbReference>
<dbReference type="PRINTS" id="PR00813">
    <property type="entry name" value="BCTERIALGSPG"/>
</dbReference>
<dbReference type="NCBIfam" id="TIGR02532">
    <property type="entry name" value="IV_pilin_GFxxxE"/>
    <property type="match status" value="1"/>
</dbReference>
<accession>A0A2H5XF69</accession>
<organism evidence="4 5">
    <name type="scientific">Candidatus Fervidibacter japonicus</name>
    <dbReference type="NCBI Taxonomy" id="2035412"/>
    <lineage>
        <taxon>Bacteria</taxon>
        <taxon>Candidatus Fervidibacterota</taxon>
        <taxon>Candidatus Fervidibacter</taxon>
    </lineage>
</organism>
<dbReference type="InterPro" id="IPR045584">
    <property type="entry name" value="Pilin-like"/>
</dbReference>
<dbReference type="PANTHER" id="PTHR30093">
    <property type="entry name" value="GENERAL SECRETION PATHWAY PROTEIN G"/>
    <property type="match status" value="1"/>
</dbReference>
<evidence type="ECO:0000256" key="2">
    <source>
        <dbReference type="SAM" id="Phobius"/>
    </source>
</evidence>
<reference evidence="5" key="1">
    <citation type="submission" date="2017-09" db="EMBL/GenBank/DDBJ databases">
        <title>Metaegenomics of thermophilic ammonia-oxidizing enrichment culture.</title>
        <authorList>
            <person name="Kato S."/>
            <person name="Suzuki K."/>
        </authorList>
    </citation>
    <scope>NUCLEOTIDE SEQUENCE [LARGE SCALE GENOMIC DNA]</scope>
</reference>